<dbReference type="Pfam" id="PF00027">
    <property type="entry name" value="cNMP_binding"/>
    <property type="match status" value="1"/>
</dbReference>
<evidence type="ECO:0000313" key="5">
    <source>
        <dbReference type="EMBL" id="KFF40952.1"/>
    </source>
</evidence>
<evidence type="ECO:0000256" key="1">
    <source>
        <dbReference type="ARBA" id="ARBA00023015"/>
    </source>
</evidence>
<organism evidence="5 6">
    <name type="scientific">Candidatus Atelocyanobacterium thalassa isolate SIO64986</name>
    <dbReference type="NCBI Taxonomy" id="1527444"/>
    <lineage>
        <taxon>Bacteria</taxon>
        <taxon>Bacillati</taxon>
        <taxon>Cyanobacteriota</taxon>
        <taxon>Cyanophyceae</taxon>
        <taxon>Oscillatoriophycideae</taxon>
        <taxon>Chroococcales</taxon>
        <taxon>Aphanothecaceae</taxon>
        <taxon>Candidatus Atelocyanobacterium</taxon>
        <taxon>Candidatus Atelocyanobacterium thalassae</taxon>
    </lineage>
</organism>
<dbReference type="PATRIC" id="fig|1527444.3.peg.1178"/>
<comment type="caution">
    <text evidence="5">The sequence shown here is derived from an EMBL/GenBank/DDBJ whole genome shotgun (WGS) entry which is preliminary data.</text>
</comment>
<dbReference type="InterPro" id="IPR014710">
    <property type="entry name" value="RmlC-like_jellyroll"/>
</dbReference>
<feature type="domain" description="Cyclic nucleotide-binding" evidence="4">
    <location>
        <begin position="12"/>
        <end position="131"/>
    </location>
</feature>
<dbReference type="SMART" id="SM00100">
    <property type="entry name" value="cNMP"/>
    <property type="match status" value="1"/>
</dbReference>
<dbReference type="Pfam" id="PF13545">
    <property type="entry name" value="HTH_Crp_2"/>
    <property type="match status" value="1"/>
</dbReference>
<dbReference type="InterPro" id="IPR018490">
    <property type="entry name" value="cNMP-bd_dom_sf"/>
</dbReference>
<dbReference type="InterPro" id="IPR012318">
    <property type="entry name" value="HTH_CRP"/>
</dbReference>
<dbReference type="InterPro" id="IPR036390">
    <property type="entry name" value="WH_DNA-bd_sf"/>
</dbReference>
<proteinExistence type="predicted"/>
<dbReference type="eggNOG" id="COG0664">
    <property type="taxonomic scope" value="Bacteria"/>
</dbReference>
<dbReference type="PANTHER" id="PTHR24567:SF74">
    <property type="entry name" value="HTH-TYPE TRANSCRIPTIONAL REGULATOR ARCR"/>
    <property type="match status" value="1"/>
</dbReference>
<accession>A0A086CFI8</accession>
<dbReference type="AlphaFoldDB" id="A0A086CFI8"/>
<evidence type="ECO:0000259" key="4">
    <source>
        <dbReference type="PROSITE" id="PS50042"/>
    </source>
</evidence>
<dbReference type="EMBL" id="JPSP01000023">
    <property type="protein sequence ID" value="KFF40952.1"/>
    <property type="molecule type" value="Genomic_DNA"/>
</dbReference>
<sequence>METQAIIELFPLFSVASPETIEWILSVADEEHYVQNEEIIKENNCGKAICFIVSGWVKVRSRNSNQEVTLEILSKGDFWGEMEILDEPLKCIDVAALSEVHLISISAQRFLQMLFKDPQVHHKMLQLSVKRYRYLYRRFQLRQQKPKIRLIKTLIRFAETYGKLTAEGLEILQITNQDLADVANISNEECQNIMIQLQNQGCIEINTTQQILSLTNLKQLNHFAKQL</sequence>
<evidence type="ECO:0000313" key="6">
    <source>
        <dbReference type="Proteomes" id="UP000028922"/>
    </source>
</evidence>
<evidence type="ECO:0000256" key="3">
    <source>
        <dbReference type="ARBA" id="ARBA00023163"/>
    </source>
</evidence>
<dbReference type="InterPro" id="IPR050397">
    <property type="entry name" value="Env_Response_Regulators"/>
</dbReference>
<dbReference type="PANTHER" id="PTHR24567">
    <property type="entry name" value="CRP FAMILY TRANSCRIPTIONAL REGULATORY PROTEIN"/>
    <property type="match status" value="1"/>
</dbReference>
<keyword evidence="1" id="KW-0805">Transcription regulation</keyword>
<reference evidence="5 6" key="1">
    <citation type="submission" date="2014-08" db="EMBL/GenBank/DDBJ databases">
        <title>Comparative genomics reveals surprising divergence of two closely related strains of uncultivated UCYN-A cyanobacteria.</title>
        <authorList>
            <person name="Bombar D."/>
            <person name="Heller P."/>
            <person name="Sanchez-Baracaldo P."/>
            <person name="Carter B.J."/>
            <person name="Zert J.P."/>
        </authorList>
    </citation>
    <scope>NUCLEOTIDE SEQUENCE [LARGE SCALE GENOMIC DNA]</scope>
</reference>
<dbReference type="SUPFAM" id="SSF51206">
    <property type="entry name" value="cAMP-binding domain-like"/>
    <property type="match status" value="1"/>
</dbReference>
<gene>
    <name evidence="5" type="ORF">ucyna2_01237</name>
</gene>
<dbReference type="SUPFAM" id="SSF46785">
    <property type="entry name" value="Winged helix' DNA-binding domain"/>
    <property type="match status" value="1"/>
</dbReference>
<dbReference type="Gene3D" id="2.60.120.10">
    <property type="entry name" value="Jelly Rolls"/>
    <property type="match status" value="1"/>
</dbReference>
<dbReference type="GO" id="GO:0003700">
    <property type="term" value="F:DNA-binding transcription factor activity"/>
    <property type="evidence" value="ECO:0007669"/>
    <property type="project" value="TreeGrafter"/>
</dbReference>
<dbReference type="CDD" id="cd00038">
    <property type="entry name" value="CAP_ED"/>
    <property type="match status" value="1"/>
</dbReference>
<dbReference type="PROSITE" id="PS50042">
    <property type="entry name" value="CNMP_BINDING_3"/>
    <property type="match status" value="1"/>
</dbReference>
<dbReference type="GO" id="GO:0003677">
    <property type="term" value="F:DNA binding"/>
    <property type="evidence" value="ECO:0007669"/>
    <property type="project" value="UniProtKB-KW"/>
</dbReference>
<dbReference type="InterPro" id="IPR036388">
    <property type="entry name" value="WH-like_DNA-bd_sf"/>
</dbReference>
<protein>
    <submittedName>
        <fullName evidence="5">cAMP-binding protein</fullName>
    </submittedName>
</protein>
<dbReference type="InterPro" id="IPR000595">
    <property type="entry name" value="cNMP-bd_dom"/>
</dbReference>
<name>A0A086CFI8_9CHRO</name>
<evidence type="ECO:0000256" key="2">
    <source>
        <dbReference type="ARBA" id="ARBA00023125"/>
    </source>
</evidence>
<keyword evidence="3" id="KW-0804">Transcription</keyword>
<dbReference type="GO" id="GO:0005829">
    <property type="term" value="C:cytosol"/>
    <property type="evidence" value="ECO:0007669"/>
    <property type="project" value="TreeGrafter"/>
</dbReference>
<dbReference type="STRING" id="1527444.ucyna2_01237"/>
<keyword evidence="2" id="KW-0238">DNA-binding</keyword>
<dbReference type="Proteomes" id="UP000028922">
    <property type="component" value="Unassembled WGS sequence"/>
</dbReference>
<dbReference type="Gene3D" id="1.10.10.10">
    <property type="entry name" value="Winged helix-like DNA-binding domain superfamily/Winged helix DNA-binding domain"/>
    <property type="match status" value="1"/>
</dbReference>